<name>A0A9P6JU06_9AGAR</name>
<dbReference type="GO" id="GO:0005737">
    <property type="term" value="C:cytoplasm"/>
    <property type="evidence" value="ECO:0007669"/>
    <property type="project" value="TreeGrafter"/>
</dbReference>
<evidence type="ECO:0000256" key="1">
    <source>
        <dbReference type="SAM" id="MobiDB-lite"/>
    </source>
</evidence>
<dbReference type="Proteomes" id="UP000807306">
    <property type="component" value="Unassembled WGS sequence"/>
</dbReference>
<dbReference type="PROSITE" id="PS50076">
    <property type="entry name" value="DNAJ_2"/>
    <property type="match status" value="1"/>
</dbReference>
<dbReference type="SUPFAM" id="SSF46565">
    <property type="entry name" value="Chaperone J-domain"/>
    <property type="match status" value="1"/>
</dbReference>
<dbReference type="Pfam" id="PF00226">
    <property type="entry name" value="DnaJ"/>
    <property type="match status" value="1"/>
</dbReference>
<dbReference type="InterPro" id="IPR056453">
    <property type="entry name" value="HTH_DNAJC9"/>
</dbReference>
<dbReference type="SMART" id="SM00271">
    <property type="entry name" value="DnaJ"/>
    <property type="match status" value="1"/>
</dbReference>
<sequence>MNDNDPINQFFPGEEDVDLYATLSLEKDATIDSIKKSYRKHALLCHPDKHANSSKKAKDDALIKFQQIGFAYAVLSDEKRKAWYDSTGKTDEGFDLGAGDDGWETYFEELFDRVTREKLDELKAEYQGSDEEIEDLKQAYNNNKGDLGEIMNHIPHSTHEDESRFVTIITDLIKKKELKSTKTWNSSSKDEKAKMVREKESKKEAKEAEELAKELSVWDEFYGTGKATERKKGKAKSKATEDDGDVDEEHSALQALILKKNQDREAKMDNFFDSLAAKYAEPAEGRKGKGRKRGLDEGESSKKKKRRT</sequence>
<keyword evidence="4" id="KW-1185">Reference proteome</keyword>
<evidence type="ECO:0000313" key="3">
    <source>
        <dbReference type="EMBL" id="KAF9532966.1"/>
    </source>
</evidence>
<dbReference type="InterPro" id="IPR036869">
    <property type="entry name" value="J_dom_sf"/>
</dbReference>
<feature type="compositionally biased region" description="Basic and acidic residues" evidence="1">
    <location>
        <begin position="188"/>
        <end position="209"/>
    </location>
</feature>
<dbReference type="InterPro" id="IPR052594">
    <property type="entry name" value="J_domain-containing_protein"/>
</dbReference>
<protein>
    <submittedName>
        <fullName evidence="3">DnaJ domain-containing protein</fullName>
    </submittedName>
</protein>
<comment type="caution">
    <text evidence="3">The sequence shown here is derived from an EMBL/GenBank/DDBJ whole genome shotgun (WGS) entry which is preliminary data.</text>
</comment>
<gene>
    <name evidence="3" type="ORF">CPB83DRAFT_846692</name>
</gene>
<dbReference type="InterPro" id="IPR018253">
    <property type="entry name" value="DnaJ_domain_CS"/>
</dbReference>
<dbReference type="PANTHER" id="PTHR44144:SF1">
    <property type="entry name" value="DNAJ HOMOLOG SUBFAMILY C MEMBER 9"/>
    <property type="match status" value="1"/>
</dbReference>
<dbReference type="EMBL" id="MU157830">
    <property type="protein sequence ID" value="KAF9532966.1"/>
    <property type="molecule type" value="Genomic_DNA"/>
</dbReference>
<feature type="region of interest" description="Disordered" evidence="1">
    <location>
        <begin position="277"/>
        <end position="308"/>
    </location>
</feature>
<feature type="domain" description="J" evidence="2">
    <location>
        <begin position="18"/>
        <end position="88"/>
    </location>
</feature>
<dbReference type="Pfam" id="PF23302">
    <property type="entry name" value="HTH_DNAJC9"/>
    <property type="match status" value="1"/>
</dbReference>
<dbReference type="PANTHER" id="PTHR44144">
    <property type="entry name" value="DNAJ HOMOLOG SUBFAMILY C MEMBER 9"/>
    <property type="match status" value="1"/>
</dbReference>
<dbReference type="InterPro" id="IPR001623">
    <property type="entry name" value="DnaJ_domain"/>
</dbReference>
<feature type="region of interest" description="Disordered" evidence="1">
    <location>
        <begin position="226"/>
        <end position="249"/>
    </location>
</feature>
<proteinExistence type="predicted"/>
<dbReference type="OrthoDB" id="110024at2759"/>
<dbReference type="PROSITE" id="PS00636">
    <property type="entry name" value="DNAJ_1"/>
    <property type="match status" value="1"/>
</dbReference>
<organism evidence="3 4">
    <name type="scientific">Crepidotus variabilis</name>
    <dbReference type="NCBI Taxonomy" id="179855"/>
    <lineage>
        <taxon>Eukaryota</taxon>
        <taxon>Fungi</taxon>
        <taxon>Dikarya</taxon>
        <taxon>Basidiomycota</taxon>
        <taxon>Agaricomycotina</taxon>
        <taxon>Agaricomycetes</taxon>
        <taxon>Agaricomycetidae</taxon>
        <taxon>Agaricales</taxon>
        <taxon>Agaricineae</taxon>
        <taxon>Crepidotaceae</taxon>
        <taxon>Crepidotus</taxon>
    </lineage>
</organism>
<feature type="region of interest" description="Disordered" evidence="1">
    <location>
        <begin position="183"/>
        <end position="209"/>
    </location>
</feature>
<dbReference type="AlphaFoldDB" id="A0A9P6JU06"/>
<evidence type="ECO:0000313" key="4">
    <source>
        <dbReference type="Proteomes" id="UP000807306"/>
    </source>
</evidence>
<evidence type="ECO:0000259" key="2">
    <source>
        <dbReference type="PROSITE" id="PS50076"/>
    </source>
</evidence>
<dbReference type="CDD" id="cd06257">
    <property type="entry name" value="DnaJ"/>
    <property type="match status" value="1"/>
</dbReference>
<accession>A0A9P6JU06</accession>
<reference evidence="3" key="1">
    <citation type="submission" date="2020-11" db="EMBL/GenBank/DDBJ databases">
        <authorList>
            <consortium name="DOE Joint Genome Institute"/>
            <person name="Ahrendt S."/>
            <person name="Riley R."/>
            <person name="Andreopoulos W."/>
            <person name="Labutti K."/>
            <person name="Pangilinan J."/>
            <person name="Ruiz-Duenas F.J."/>
            <person name="Barrasa J.M."/>
            <person name="Sanchez-Garcia M."/>
            <person name="Camarero S."/>
            <person name="Miyauchi S."/>
            <person name="Serrano A."/>
            <person name="Linde D."/>
            <person name="Babiker R."/>
            <person name="Drula E."/>
            <person name="Ayuso-Fernandez I."/>
            <person name="Pacheco R."/>
            <person name="Padilla G."/>
            <person name="Ferreira P."/>
            <person name="Barriuso J."/>
            <person name="Kellner H."/>
            <person name="Castanera R."/>
            <person name="Alfaro M."/>
            <person name="Ramirez L."/>
            <person name="Pisabarro A.G."/>
            <person name="Kuo A."/>
            <person name="Tritt A."/>
            <person name="Lipzen A."/>
            <person name="He G."/>
            <person name="Yan M."/>
            <person name="Ng V."/>
            <person name="Cullen D."/>
            <person name="Martin F."/>
            <person name="Rosso M.-N."/>
            <person name="Henrissat B."/>
            <person name="Hibbett D."/>
            <person name="Martinez A.T."/>
            <person name="Grigoriev I.V."/>
        </authorList>
    </citation>
    <scope>NUCLEOTIDE SEQUENCE</scope>
    <source>
        <strain evidence="3">CBS 506.95</strain>
    </source>
</reference>
<dbReference type="Gene3D" id="1.10.287.110">
    <property type="entry name" value="DnaJ domain"/>
    <property type="match status" value="1"/>
</dbReference>
<feature type="compositionally biased region" description="Basic and acidic residues" evidence="1">
    <location>
        <begin position="281"/>
        <end position="301"/>
    </location>
</feature>
<dbReference type="GO" id="GO:0031072">
    <property type="term" value="F:heat shock protein binding"/>
    <property type="evidence" value="ECO:0007669"/>
    <property type="project" value="TreeGrafter"/>
</dbReference>
<dbReference type="GO" id="GO:0005634">
    <property type="term" value="C:nucleus"/>
    <property type="evidence" value="ECO:0007669"/>
    <property type="project" value="TreeGrafter"/>
</dbReference>
<dbReference type="PRINTS" id="PR00625">
    <property type="entry name" value="JDOMAIN"/>
</dbReference>